<reference evidence="1 2" key="1">
    <citation type="submission" date="2016-11" db="EMBL/GenBank/DDBJ databases">
        <title>The macronuclear genome of Stentor coeruleus: a giant cell with tiny introns.</title>
        <authorList>
            <person name="Slabodnick M."/>
            <person name="Ruby J.G."/>
            <person name="Reiff S.B."/>
            <person name="Swart E.C."/>
            <person name="Gosai S."/>
            <person name="Prabakaran S."/>
            <person name="Witkowska E."/>
            <person name="Larue G.E."/>
            <person name="Fisher S."/>
            <person name="Freeman R.M."/>
            <person name="Gunawardena J."/>
            <person name="Chu W."/>
            <person name="Stover N.A."/>
            <person name="Gregory B.D."/>
            <person name="Nowacki M."/>
            <person name="Derisi J."/>
            <person name="Roy S.W."/>
            <person name="Marshall W.F."/>
            <person name="Sood P."/>
        </authorList>
    </citation>
    <scope>NUCLEOTIDE SEQUENCE [LARGE SCALE GENOMIC DNA]</scope>
    <source>
        <strain evidence="1">WM001</strain>
    </source>
</reference>
<comment type="caution">
    <text evidence="1">The sequence shown here is derived from an EMBL/GenBank/DDBJ whole genome shotgun (WGS) entry which is preliminary data.</text>
</comment>
<protein>
    <submittedName>
        <fullName evidence="1">Uncharacterized protein</fullName>
    </submittedName>
</protein>
<gene>
    <name evidence="1" type="ORF">SteCoe_19336</name>
</gene>
<dbReference type="AlphaFoldDB" id="A0A1R2BUR1"/>
<dbReference type="EMBL" id="MPUH01000424">
    <property type="protein sequence ID" value="OMJ80431.1"/>
    <property type="molecule type" value="Genomic_DNA"/>
</dbReference>
<name>A0A1R2BUR1_9CILI</name>
<organism evidence="1 2">
    <name type="scientific">Stentor coeruleus</name>
    <dbReference type="NCBI Taxonomy" id="5963"/>
    <lineage>
        <taxon>Eukaryota</taxon>
        <taxon>Sar</taxon>
        <taxon>Alveolata</taxon>
        <taxon>Ciliophora</taxon>
        <taxon>Postciliodesmatophora</taxon>
        <taxon>Heterotrichea</taxon>
        <taxon>Heterotrichida</taxon>
        <taxon>Stentoridae</taxon>
        <taxon>Stentor</taxon>
    </lineage>
</organism>
<accession>A0A1R2BUR1</accession>
<proteinExistence type="predicted"/>
<evidence type="ECO:0000313" key="1">
    <source>
        <dbReference type="EMBL" id="OMJ80431.1"/>
    </source>
</evidence>
<sequence length="244" mass="28146">MDNMTFDDIDSNAIPRLSKIHRRVFPLSLFPTPEPSLPHGLFSGPSIFDSPIISPKKKIYTKNPTFNHQKRSIINKLSQASNFQDFQDPNSTQGSPYRFFHEPNKNKISPKSNRKVFSPKPIFQTEFQSLSLSYPLNGTLELSSFKVNEQFSKKCLSTSYGQKLPKLDRTPYNQNNSKNKKKILKSRRKSIADIHDEIVPVIKLKRITSSKIKFPATNVGQIMMRIRDLVIDPLKQELDEFRYS</sequence>
<dbReference type="Proteomes" id="UP000187209">
    <property type="component" value="Unassembled WGS sequence"/>
</dbReference>
<keyword evidence="2" id="KW-1185">Reference proteome</keyword>
<evidence type="ECO:0000313" key="2">
    <source>
        <dbReference type="Proteomes" id="UP000187209"/>
    </source>
</evidence>